<name>A0A163J7W6_ABSGL</name>
<reference evidence="9" key="1">
    <citation type="submission" date="2016-04" db="EMBL/GenBank/DDBJ databases">
        <authorList>
            <person name="Evans L.H."/>
            <person name="Alamgir A."/>
            <person name="Owens N."/>
            <person name="Weber N.D."/>
            <person name="Virtaneva K."/>
            <person name="Barbian K."/>
            <person name="Babar A."/>
            <person name="Rosenke K."/>
        </authorList>
    </citation>
    <scope>NUCLEOTIDE SEQUENCE [LARGE SCALE GENOMIC DNA]</scope>
    <source>
        <strain evidence="9">CBS 101.48</strain>
    </source>
</reference>
<keyword evidence="6" id="KW-0906">Nuclear pore complex</keyword>
<protein>
    <submittedName>
        <fullName evidence="9">Uncharacterized protein</fullName>
    </submittedName>
</protein>
<dbReference type="Proteomes" id="UP000078561">
    <property type="component" value="Unassembled WGS sequence"/>
</dbReference>
<evidence type="ECO:0000256" key="6">
    <source>
        <dbReference type="ARBA" id="ARBA00023132"/>
    </source>
</evidence>
<comment type="subcellular location">
    <subcellularLocation>
        <location evidence="1">Nucleus</location>
        <location evidence="1">Nuclear pore complex</location>
    </subcellularLocation>
</comment>
<dbReference type="InterPro" id="IPR037700">
    <property type="entry name" value="NUP88/NUP82"/>
</dbReference>
<gene>
    <name evidence="9" type="primary">ABSGL_04210.1 scaffold 5169</name>
</gene>
<dbReference type="InParanoid" id="A0A163J7W6"/>
<dbReference type="OrthoDB" id="341482at2759"/>
<dbReference type="EMBL" id="LT552278">
    <property type="protein sequence ID" value="SAL98655.1"/>
    <property type="molecule type" value="Genomic_DNA"/>
</dbReference>
<accession>A0A163J7W6</accession>
<evidence type="ECO:0000256" key="2">
    <source>
        <dbReference type="ARBA" id="ARBA00022448"/>
    </source>
</evidence>
<proteinExistence type="predicted"/>
<dbReference type="GO" id="GO:0005643">
    <property type="term" value="C:nuclear pore"/>
    <property type="evidence" value="ECO:0007669"/>
    <property type="project" value="UniProtKB-SubCell"/>
</dbReference>
<dbReference type="GO" id="GO:0000056">
    <property type="term" value="P:ribosomal small subunit export from nucleus"/>
    <property type="evidence" value="ECO:0007669"/>
    <property type="project" value="InterPro"/>
</dbReference>
<dbReference type="GO" id="GO:0000055">
    <property type="term" value="P:ribosomal large subunit export from nucleus"/>
    <property type="evidence" value="ECO:0007669"/>
    <property type="project" value="InterPro"/>
</dbReference>
<dbReference type="AlphaFoldDB" id="A0A163J7W6"/>
<keyword evidence="5" id="KW-0811">Translocation</keyword>
<evidence type="ECO:0000256" key="7">
    <source>
        <dbReference type="ARBA" id="ARBA00023242"/>
    </source>
</evidence>
<dbReference type="GO" id="GO:0006606">
    <property type="term" value="P:protein import into nucleus"/>
    <property type="evidence" value="ECO:0007669"/>
    <property type="project" value="TreeGrafter"/>
</dbReference>
<keyword evidence="10" id="KW-1185">Reference proteome</keyword>
<dbReference type="InterPro" id="IPR019321">
    <property type="entry name" value="Nucleoporin_Nup88"/>
</dbReference>
<keyword evidence="4" id="KW-0653">Protein transport</keyword>
<dbReference type="PANTHER" id="PTHR13257">
    <property type="entry name" value="NUCLEOPORIN NUP84-RELATED"/>
    <property type="match status" value="1"/>
</dbReference>
<feature type="compositionally biased region" description="Basic and acidic residues" evidence="8">
    <location>
        <begin position="823"/>
        <end position="834"/>
    </location>
</feature>
<dbReference type="STRING" id="4829.A0A163J7W6"/>
<evidence type="ECO:0000256" key="1">
    <source>
        <dbReference type="ARBA" id="ARBA00004567"/>
    </source>
</evidence>
<dbReference type="GO" id="GO:0017056">
    <property type="term" value="F:structural constituent of nuclear pore"/>
    <property type="evidence" value="ECO:0007669"/>
    <property type="project" value="InterPro"/>
</dbReference>
<evidence type="ECO:0000256" key="5">
    <source>
        <dbReference type="ARBA" id="ARBA00023010"/>
    </source>
</evidence>
<keyword evidence="7" id="KW-0539">Nucleus</keyword>
<dbReference type="OMA" id="WHPLGVH"/>
<dbReference type="GO" id="GO:0006406">
    <property type="term" value="P:mRNA export from nucleus"/>
    <property type="evidence" value="ECO:0007669"/>
    <property type="project" value="TreeGrafter"/>
</dbReference>
<evidence type="ECO:0000256" key="4">
    <source>
        <dbReference type="ARBA" id="ARBA00022927"/>
    </source>
</evidence>
<dbReference type="Pfam" id="PF10168">
    <property type="entry name" value="Nup88"/>
    <property type="match status" value="2"/>
</dbReference>
<evidence type="ECO:0000256" key="3">
    <source>
        <dbReference type="ARBA" id="ARBA00022816"/>
    </source>
</evidence>
<organism evidence="9">
    <name type="scientific">Absidia glauca</name>
    <name type="common">Pin mould</name>
    <dbReference type="NCBI Taxonomy" id="4829"/>
    <lineage>
        <taxon>Eukaryota</taxon>
        <taxon>Fungi</taxon>
        <taxon>Fungi incertae sedis</taxon>
        <taxon>Mucoromycota</taxon>
        <taxon>Mucoromycotina</taxon>
        <taxon>Mucoromycetes</taxon>
        <taxon>Mucorales</taxon>
        <taxon>Cunninghamellaceae</taxon>
        <taxon>Absidia</taxon>
    </lineage>
</organism>
<keyword evidence="2" id="KW-0813">Transport</keyword>
<evidence type="ECO:0000313" key="10">
    <source>
        <dbReference type="Proteomes" id="UP000078561"/>
    </source>
</evidence>
<feature type="region of interest" description="Disordered" evidence="8">
    <location>
        <begin position="816"/>
        <end position="842"/>
    </location>
</feature>
<sequence length="873" mass="97472">MEQHNASIKDNWVDQLATHGIFDLSVTEGKRLRDIRSGKKQQSLFTGNTNLLTTPSTTTPRALRRTQLLALRGNDLFLAVGNTLRVLNLAEFKDAWVGMTERLFDSDLTETDVLALLNMPHKLLETPGIDFDIDTIIPNQKGSLLAVAGEHRIVVVCLPRKGFSSQLDASIAVVSHQKVSCKTLVIGERFYSDKSRVLQMAWHSLSQTESHLMVLSSESVLWYVENMNAIDGCMFDVATNIDTPEQVFDLAATQRKQATMTTSSRQFGISADDEMEENEEVASFDLGGVSLDISKWEPFTVYYALKNGHIYALCPVLPYKSTVRRQHLESLACVARAKCNDLLNNTDNGDESNPYYYYFALQFEWIKDMLESAKSALLPAHAMVDNNQLCIQSDKTSIPLQVQPQGPFVVNHTSQRIQSTADPQASDMILLRSRGLNFIALALTNGCIENYLLAGGIGAQWVALSGKTPRHQWQKDLSRLQSSVAFLPRASLYETIDIGKPQLMNSPIWLSKDPNYTDTYYAYHTGGIHSISTKKLLDHLLDMKDRLGATKDASNQAMASFKEKQVTSEIKCLVNTSPFESGSLDPIIGMVVFSDTYLSYCLLSLDANYRMIGIDMNLREVITQSMELKATTNNKEHDTDTPTSLSSYQSLLSHSSFGALDTLQKLMTDSGASKVVVPPEFGGSKEVIINKATLSFLTATATTIRKDITTITKCVSQLTDRLMVQRQEYERQISTLTNLHNRASSFDSVNDSIESAQKAHAQLALRIDRMLKTLSNAKQLGLSHKEQEWVDKINTMSDNVSDYSARVDKLDDQIKSHKAYQSHPKDRLQSRRTEGSLSVSQASSIKNTLNLQKPTLDDIKLRMENLNVKDLQV</sequence>
<keyword evidence="3" id="KW-0509">mRNA transport</keyword>
<evidence type="ECO:0000256" key="8">
    <source>
        <dbReference type="SAM" id="MobiDB-lite"/>
    </source>
</evidence>
<evidence type="ECO:0000313" key="9">
    <source>
        <dbReference type="EMBL" id="SAL98655.1"/>
    </source>
</evidence>
<dbReference type="FunCoup" id="A0A163J7W6">
    <property type="interactions" value="31"/>
</dbReference>
<dbReference type="PANTHER" id="PTHR13257:SF0">
    <property type="entry name" value="NUCLEAR PORE COMPLEX PROTEIN NUP88"/>
    <property type="match status" value="1"/>
</dbReference>